<dbReference type="Proteomes" id="UP000658278">
    <property type="component" value="Unassembled WGS sequence"/>
</dbReference>
<dbReference type="Pfam" id="PF12833">
    <property type="entry name" value="HTH_18"/>
    <property type="match status" value="1"/>
</dbReference>
<dbReference type="InterPro" id="IPR009057">
    <property type="entry name" value="Homeodomain-like_sf"/>
</dbReference>
<evidence type="ECO:0000256" key="3">
    <source>
        <dbReference type="ARBA" id="ARBA00023163"/>
    </source>
</evidence>
<dbReference type="InterPro" id="IPR020449">
    <property type="entry name" value="Tscrpt_reg_AraC-type_HTH"/>
</dbReference>
<evidence type="ECO:0000313" key="5">
    <source>
        <dbReference type="EMBL" id="MBK1826809.1"/>
    </source>
</evidence>
<dbReference type="GO" id="GO:0003700">
    <property type="term" value="F:DNA-binding transcription factor activity"/>
    <property type="evidence" value="ECO:0007669"/>
    <property type="project" value="InterPro"/>
</dbReference>
<evidence type="ECO:0000313" key="6">
    <source>
        <dbReference type="Proteomes" id="UP000658278"/>
    </source>
</evidence>
<dbReference type="AlphaFoldDB" id="A0A934RCL0"/>
<dbReference type="RefSeq" id="WP_200278101.1">
    <property type="nucleotide sequence ID" value="NZ_JAENII010000004.1"/>
</dbReference>
<evidence type="ECO:0000259" key="4">
    <source>
        <dbReference type="PROSITE" id="PS01124"/>
    </source>
</evidence>
<dbReference type="GO" id="GO:0043565">
    <property type="term" value="F:sequence-specific DNA binding"/>
    <property type="evidence" value="ECO:0007669"/>
    <property type="project" value="InterPro"/>
</dbReference>
<reference evidence="5" key="1">
    <citation type="submission" date="2021-01" db="EMBL/GenBank/DDBJ databases">
        <title>Modified the classification status of verrucomicrobia.</title>
        <authorList>
            <person name="Feng X."/>
        </authorList>
    </citation>
    <scope>NUCLEOTIDE SEQUENCE</scope>
    <source>
        <strain evidence="5">KCTC 22201</strain>
    </source>
</reference>
<dbReference type="PRINTS" id="PR00032">
    <property type="entry name" value="HTHARAC"/>
</dbReference>
<protein>
    <submittedName>
        <fullName evidence="5">Helix-turn-helix transcriptional regulator</fullName>
    </submittedName>
</protein>
<feature type="domain" description="HTH araC/xylS-type" evidence="4">
    <location>
        <begin position="185"/>
        <end position="282"/>
    </location>
</feature>
<sequence>MIWERWMGMGGLDCWRMRGRVTKGASQWQARVDGEVWLWLNRSGEGIIWGKEDRMFLRPGMYAIFGEDQSERWRWTRLPGEHEVEVVVISRAWLARRIGDGISRIHPDFASWLTGGGRMAFAGLMTGPEKNLADRLSILKPDDEGGPLLVESRVLEWAALRLFRRQRWDPGAGFCQRVGRAKGVERALLVLRQQLDQSLDLKALGKQCGVSPTHLSRLVKKETGMTLREHQRRLRISHACDRLRAGESVTDAALEVGYQSLSHFAKAFREVTGKSPREWRGDPRPGGD</sequence>
<dbReference type="Gene3D" id="1.10.10.60">
    <property type="entry name" value="Homeodomain-like"/>
    <property type="match status" value="1"/>
</dbReference>
<proteinExistence type="predicted"/>
<organism evidence="5 6">
    <name type="scientific">Haloferula rosea</name>
    <dbReference type="NCBI Taxonomy" id="490093"/>
    <lineage>
        <taxon>Bacteria</taxon>
        <taxon>Pseudomonadati</taxon>
        <taxon>Verrucomicrobiota</taxon>
        <taxon>Verrucomicrobiia</taxon>
        <taxon>Verrucomicrobiales</taxon>
        <taxon>Verrucomicrobiaceae</taxon>
        <taxon>Haloferula</taxon>
    </lineage>
</organism>
<gene>
    <name evidence="5" type="ORF">JIN81_07250</name>
</gene>
<name>A0A934RCL0_9BACT</name>
<dbReference type="InterPro" id="IPR050204">
    <property type="entry name" value="AraC_XylS_family_regulators"/>
</dbReference>
<comment type="caution">
    <text evidence="5">The sequence shown here is derived from an EMBL/GenBank/DDBJ whole genome shotgun (WGS) entry which is preliminary data.</text>
</comment>
<dbReference type="SMART" id="SM00342">
    <property type="entry name" value="HTH_ARAC"/>
    <property type="match status" value="1"/>
</dbReference>
<dbReference type="InterPro" id="IPR018060">
    <property type="entry name" value="HTH_AraC"/>
</dbReference>
<dbReference type="PROSITE" id="PS01124">
    <property type="entry name" value="HTH_ARAC_FAMILY_2"/>
    <property type="match status" value="1"/>
</dbReference>
<dbReference type="PROSITE" id="PS00041">
    <property type="entry name" value="HTH_ARAC_FAMILY_1"/>
    <property type="match status" value="1"/>
</dbReference>
<accession>A0A934RCL0</accession>
<keyword evidence="6" id="KW-1185">Reference proteome</keyword>
<keyword evidence="2" id="KW-0238">DNA-binding</keyword>
<dbReference type="PANTHER" id="PTHR46796">
    <property type="entry name" value="HTH-TYPE TRANSCRIPTIONAL ACTIVATOR RHAS-RELATED"/>
    <property type="match status" value="1"/>
</dbReference>
<dbReference type="EMBL" id="JAENII010000004">
    <property type="protein sequence ID" value="MBK1826809.1"/>
    <property type="molecule type" value="Genomic_DNA"/>
</dbReference>
<keyword evidence="3" id="KW-0804">Transcription</keyword>
<dbReference type="SUPFAM" id="SSF46689">
    <property type="entry name" value="Homeodomain-like"/>
    <property type="match status" value="2"/>
</dbReference>
<dbReference type="InterPro" id="IPR018062">
    <property type="entry name" value="HTH_AraC-typ_CS"/>
</dbReference>
<evidence type="ECO:0000256" key="1">
    <source>
        <dbReference type="ARBA" id="ARBA00023015"/>
    </source>
</evidence>
<evidence type="ECO:0000256" key="2">
    <source>
        <dbReference type="ARBA" id="ARBA00023125"/>
    </source>
</evidence>
<keyword evidence="1" id="KW-0805">Transcription regulation</keyword>